<evidence type="ECO:0000313" key="2">
    <source>
        <dbReference type="Proteomes" id="UP000265300"/>
    </source>
</evidence>
<dbReference type="AlphaFoldDB" id="A0A340XTY8"/>
<dbReference type="KEGG" id="lve:103079790"/>
<feature type="compositionally biased region" description="Pro residues" evidence="1">
    <location>
        <begin position="100"/>
        <end position="112"/>
    </location>
</feature>
<name>A0A340XTY8_LIPVE</name>
<evidence type="ECO:0000256" key="1">
    <source>
        <dbReference type="SAM" id="MobiDB-lite"/>
    </source>
</evidence>
<accession>A0A340XTY8</accession>
<feature type="compositionally biased region" description="Basic residues" evidence="1">
    <location>
        <begin position="186"/>
        <end position="205"/>
    </location>
</feature>
<sequence length="267" mass="28066">MPRAANLIGICRNHKSEFADPRILFSRVNNLYTKTKTSHHHETVLPYSPSRQSYLANLALNILRSGSRDPSSRTPGPADALRGPGSRTHASARPRARPPTAGPGPAPSPAPAPASSGPRAPFSGPPPGAPPRGRCSRARTPARAAARSWGSRASLPVSPNSARRAFPRAGSRGGRGEGRGPEKGHAGRQRRTKKPAGGRGSRKAGGRAQDARPEQQSGRGRASLPLGRAGGSGEAVAARDLRELECGRRRRGQLRPAAGEGARRGFF</sequence>
<keyword evidence="2" id="KW-1185">Reference proteome</keyword>
<feature type="compositionally biased region" description="Low complexity" evidence="1">
    <location>
        <begin position="138"/>
        <end position="154"/>
    </location>
</feature>
<dbReference type="InParanoid" id="A0A340XTY8"/>
<dbReference type="GeneID" id="103079790"/>
<protein>
    <submittedName>
        <fullName evidence="3">Transcription initiation factor TFIID subunit 4-like</fullName>
    </submittedName>
</protein>
<feature type="compositionally biased region" description="Basic and acidic residues" evidence="1">
    <location>
        <begin position="174"/>
        <end position="185"/>
    </location>
</feature>
<reference evidence="3" key="1">
    <citation type="submission" date="2025-08" db="UniProtKB">
        <authorList>
            <consortium name="RefSeq"/>
        </authorList>
    </citation>
    <scope>IDENTIFICATION</scope>
</reference>
<feature type="compositionally biased region" description="Low complexity" evidence="1">
    <location>
        <begin position="113"/>
        <end position="122"/>
    </location>
</feature>
<evidence type="ECO:0000313" key="3">
    <source>
        <dbReference type="RefSeq" id="XP_007462799.1"/>
    </source>
</evidence>
<organism evidence="2 3">
    <name type="scientific">Lipotes vexillifer</name>
    <name type="common">Yangtze river dolphin</name>
    <dbReference type="NCBI Taxonomy" id="118797"/>
    <lineage>
        <taxon>Eukaryota</taxon>
        <taxon>Metazoa</taxon>
        <taxon>Chordata</taxon>
        <taxon>Craniata</taxon>
        <taxon>Vertebrata</taxon>
        <taxon>Euteleostomi</taxon>
        <taxon>Mammalia</taxon>
        <taxon>Eutheria</taxon>
        <taxon>Laurasiatheria</taxon>
        <taxon>Artiodactyla</taxon>
        <taxon>Whippomorpha</taxon>
        <taxon>Cetacea</taxon>
        <taxon>Odontoceti</taxon>
        <taxon>Lipotidae</taxon>
        <taxon>Lipotes</taxon>
    </lineage>
</organism>
<feature type="compositionally biased region" description="Basic and acidic residues" evidence="1">
    <location>
        <begin position="237"/>
        <end position="247"/>
    </location>
</feature>
<proteinExistence type="predicted"/>
<dbReference type="Proteomes" id="UP000265300">
    <property type="component" value="Unplaced"/>
</dbReference>
<gene>
    <name evidence="3" type="primary">LOC103079790</name>
</gene>
<dbReference type="RefSeq" id="XP_007462799.1">
    <property type="nucleotide sequence ID" value="XM_007462737.1"/>
</dbReference>
<feature type="region of interest" description="Disordered" evidence="1">
    <location>
        <begin position="65"/>
        <end position="267"/>
    </location>
</feature>